<evidence type="ECO:0000256" key="1">
    <source>
        <dbReference type="SAM" id="MobiDB-lite"/>
    </source>
</evidence>
<protein>
    <submittedName>
        <fullName evidence="2">Uncharacterized protein</fullName>
    </submittedName>
</protein>
<keyword evidence="3" id="KW-1185">Reference proteome</keyword>
<sequence length="85" mass="9592">MAPRGPQHAMSSKTSCRGLKRNPEKTKTKKVNKLTKSKQNKKEAGTISEYPDPASTHPLPYQPTHHYTTTKHRQKKGKQQAKGIK</sequence>
<reference evidence="3" key="1">
    <citation type="submission" date="2013-09" db="EMBL/GenBank/DDBJ databases">
        <title>Corchorus olitorius genome sequencing.</title>
        <authorList>
            <person name="Alam M."/>
            <person name="Haque M.S."/>
            <person name="Islam M.S."/>
            <person name="Emdad E.M."/>
            <person name="Islam M.M."/>
            <person name="Ahmed B."/>
            <person name="Halim A."/>
            <person name="Hossen Q.M.M."/>
            <person name="Hossain M.Z."/>
            <person name="Ahmed R."/>
            <person name="Khan M.M."/>
            <person name="Islam R."/>
            <person name="Rashid M.M."/>
            <person name="Khan S.A."/>
            <person name="Rahman M.S."/>
            <person name="Alam M."/>
            <person name="Yahiya A.S."/>
            <person name="Khan M.S."/>
            <person name="Azam M.S."/>
            <person name="Haque T."/>
            <person name="Lashkar M.Z.H."/>
            <person name="Akhand A.I."/>
            <person name="Morshed G."/>
            <person name="Roy S."/>
            <person name="Uddin K.S."/>
            <person name="Rabeya T."/>
            <person name="Hossain A.S."/>
            <person name="Chowdhury A."/>
            <person name="Snigdha A.R."/>
            <person name="Mortoza M.S."/>
            <person name="Matin S.A."/>
            <person name="Hoque S.M.E."/>
            <person name="Islam M.K."/>
            <person name="Roy D.K."/>
            <person name="Haider R."/>
            <person name="Moosa M.M."/>
            <person name="Elias S.M."/>
            <person name="Hasan A.M."/>
            <person name="Jahan S."/>
            <person name="Shafiuddin M."/>
            <person name="Mahmood N."/>
            <person name="Shommy N.S."/>
        </authorList>
    </citation>
    <scope>NUCLEOTIDE SEQUENCE [LARGE SCALE GENOMIC DNA]</scope>
    <source>
        <strain evidence="3">cv. O-4</strain>
    </source>
</reference>
<evidence type="ECO:0000313" key="2">
    <source>
        <dbReference type="EMBL" id="OMP10796.1"/>
    </source>
</evidence>
<feature type="region of interest" description="Disordered" evidence="1">
    <location>
        <begin position="1"/>
        <end position="85"/>
    </location>
</feature>
<dbReference type="AlphaFoldDB" id="A0A1R3KUQ5"/>
<dbReference type="EMBL" id="AWUE01011263">
    <property type="protein sequence ID" value="OMP10796.1"/>
    <property type="molecule type" value="Genomic_DNA"/>
</dbReference>
<organism evidence="2 3">
    <name type="scientific">Corchorus olitorius</name>
    <dbReference type="NCBI Taxonomy" id="93759"/>
    <lineage>
        <taxon>Eukaryota</taxon>
        <taxon>Viridiplantae</taxon>
        <taxon>Streptophyta</taxon>
        <taxon>Embryophyta</taxon>
        <taxon>Tracheophyta</taxon>
        <taxon>Spermatophyta</taxon>
        <taxon>Magnoliopsida</taxon>
        <taxon>eudicotyledons</taxon>
        <taxon>Gunneridae</taxon>
        <taxon>Pentapetalae</taxon>
        <taxon>rosids</taxon>
        <taxon>malvids</taxon>
        <taxon>Malvales</taxon>
        <taxon>Malvaceae</taxon>
        <taxon>Grewioideae</taxon>
        <taxon>Apeibeae</taxon>
        <taxon>Corchorus</taxon>
    </lineage>
</organism>
<comment type="caution">
    <text evidence="2">The sequence shown here is derived from an EMBL/GenBank/DDBJ whole genome shotgun (WGS) entry which is preliminary data.</text>
</comment>
<proteinExistence type="predicted"/>
<feature type="compositionally biased region" description="Basic residues" evidence="1">
    <location>
        <begin position="27"/>
        <end position="39"/>
    </location>
</feature>
<feature type="compositionally biased region" description="Basic residues" evidence="1">
    <location>
        <begin position="68"/>
        <end position="85"/>
    </location>
</feature>
<dbReference type="Proteomes" id="UP000187203">
    <property type="component" value="Unassembled WGS sequence"/>
</dbReference>
<name>A0A1R3KUQ5_9ROSI</name>
<accession>A0A1R3KUQ5</accession>
<gene>
    <name evidence="2" type="ORF">COLO4_04263</name>
</gene>
<evidence type="ECO:0000313" key="3">
    <source>
        <dbReference type="Proteomes" id="UP000187203"/>
    </source>
</evidence>